<dbReference type="Pfam" id="PF09335">
    <property type="entry name" value="VTT_dom"/>
    <property type="match status" value="1"/>
</dbReference>
<name>A0A371X3P2_9HYPH</name>
<dbReference type="EMBL" id="QURN01000025">
    <property type="protein sequence ID" value="RFC63850.1"/>
    <property type="molecule type" value="Genomic_DNA"/>
</dbReference>
<dbReference type="PANTHER" id="PTHR42709">
    <property type="entry name" value="ALKALINE PHOSPHATASE LIKE PROTEIN"/>
    <property type="match status" value="1"/>
</dbReference>
<keyword evidence="4" id="KW-1185">Reference proteome</keyword>
<comment type="caution">
    <text evidence="3">The sequence shown here is derived from an EMBL/GenBank/DDBJ whole genome shotgun (WGS) entry which is preliminary data.</text>
</comment>
<evidence type="ECO:0000313" key="4">
    <source>
        <dbReference type="Proteomes" id="UP000262379"/>
    </source>
</evidence>
<reference evidence="4" key="1">
    <citation type="submission" date="2018-08" db="EMBL/GenBank/DDBJ databases">
        <authorList>
            <person name="Im W.T."/>
        </authorList>
    </citation>
    <scope>NUCLEOTIDE SEQUENCE [LARGE SCALE GENOMIC DNA]</scope>
    <source>
        <strain evidence="4">LA-28</strain>
    </source>
</reference>
<gene>
    <name evidence="3" type="ORF">DY251_20410</name>
</gene>
<dbReference type="Proteomes" id="UP000262379">
    <property type="component" value="Unassembled WGS sequence"/>
</dbReference>
<protein>
    <submittedName>
        <fullName evidence="3">DedA family protein</fullName>
    </submittedName>
</protein>
<keyword evidence="1" id="KW-0472">Membrane</keyword>
<evidence type="ECO:0000256" key="1">
    <source>
        <dbReference type="SAM" id="Phobius"/>
    </source>
</evidence>
<feature type="domain" description="VTT" evidence="2">
    <location>
        <begin position="32"/>
        <end position="136"/>
    </location>
</feature>
<dbReference type="InterPro" id="IPR051311">
    <property type="entry name" value="DedA_domain"/>
</dbReference>
<evidence type="ECO:0000313" key="3">
    <source>
        <dbReference type="EMBL" id="RFC63850.1"/>
    </source>
</evidence>
<keyword evidence="1" id="KW-1133">Transmembrane helix</keyword>
<dbReference type="InterPro" id="IPR032816">
    <property type="entry name" value="VTT_dom"/>
</dbReference>
<organism evidence="3 4">
    <name type="scientific">Mesorhizobium denitrificans</name>
    <dbReference type="NCBI Taxonomy" id="2294114"/>
    <lineage>
        <taxon>Bacteria</taxon>
        <taxon>Pseudomonadati</taxon>
        <taxon>Pseudomonadota</taxon>
        <taxon>Alphaproteobacteria</taxon>
        <taxon>Hyphomicrobiales</taxon>
        <taxon>Phyllobacteriaceae</taxon>
        <taxon>Mesorhizobium</taxon>
    </lineage>
</organism>
<dbReference type="AlphaFoldDB" id="A0A371X3P2"/>
<proteinExistence type="predicted"/>
<evidence type="ECO:0000259" key="2">
    <source>
        <dbReference type="Pfam" id="PF09335"/>
    </source>
</evidence>
<keyword evidence="1" id="KW-0812">Transmembrane</keyword>
<feature type="transmembrane region" description="Helical" evidence="1">
    <location>
        <begin position="41"/>
        <end position="61"/>
    </location>
</feature>
<sequence>METIVPYSALFLSAFIAATLLPAQSELVLIGLLAAGRVDQGLLLVVGTIGNTAGSVLNWAIGRGADTLLGKRRFQAAAKGYERAARIFRRYGQWSLLFAWLPVIGDALTIAAGVARLPLLPFIALVAIGKAARYAAIIGGQTWAMNW</sequence>
<feature type="transmembrane region" description="Helical" evidence="1">
    <location>
        <begin position="96"/>
        <end position="115"/>
    </location>
</feature>
<accession>A0A371X3P2</accession>
<dbReference type="PANTHER" id="PTHR42709:SF4">
    <property type="entry name" value="INNER MEMBRANE PROTEIN YQAA"/>
    <property type="match status" value="1"/>
</dbReference>